<keyword evidence="1" id="KW-0732">Signal</keyword>
<dbReference type="STRING" id="1123404.SAMN02745784_00941"/>
<sequence length="238" mass="25870">MLKKKSGWLSIVALMSILMVVSPMNVFAAESENTTRVNQDVTVEIRDTNDLATLSDELDRFVQLNPDSTEEEQDAHLIEFIKNGGLSNNRIDSRGVGDYLPGYGSLNPAERKLALAHPVQAVKVYNAGKTATNKTIEVYGQNGWQDNSDAFRHCLWNALMKQSIGVSAAEKWATAHEYNSSGVDKAMDLHNNSIGRGINVSGQSTANIVDSVKAKVRDGSCRRIINGSLVATDGSGMK</sequence>
<protein>
    <recommendedName>
        <fullName evidence="2">DUF6973 domain-containing protein</fullName>
    </recommendedName>
</protein>
<evidence type="ECO:0000313" key="4">
    <source>
        <dbReference type="Proteomes" id="UP000184114"/>
    </source>
</evidence>
<evidence type="ECO:0000259" key="2">
    <source>
        <dbReference type="Pfam" id="PF22322"/>
    </source>
</evidence>
<name>A0A1M4TZK9_9FIRM</name>
<gene>
    <name evidence="3" type="ORF">SAMN02745784_00941</name>
</gene>
<dbReference type="RefSeq" id="WP_072973643.1">
    <property type="nucleotide sequence ID" value="NZ_FQTY01000002.1"/>
</dbReference>
<feature type="signal peptide" evidence="1">
    <location>
        <begin position="1"/>
        <end position="28"/>
    </location>
</feature>
<dbReference type="GeneID" id="90996224"/>
<feature type="chain" id="PRO_5012702604" description="DUF6973 domain-containing protein" evidence="1">
    <location>
        <begin position="29"/>
        <end position="238"/>
    </location>
</feature>
<dbReference type="EMBL" id="FQTY01000002">
    <property type="protein sequence ID" value="SHE49888.1"/>
    <property type="molecule type" value="Genomic_DNA"/>
</dbReference>
<dbReference type="Proteomes" id="UP000184114">
    <property type="component" value="Unassembled WGS sequence"/>
</dbReference>
<evidence type="ECO:0000256" key="1">
    <source>
        <dbReference type="SAM" id="SignalP"/>
    </source>
</evidence>
<dbReference type="InterPro" id="IPR054246">
    <property type="entry name" value="DUF6973"/>
</dbReference>
<keyword evidence="4" id="KW-1185">Reference proteome</keyword>
<dbReference type="AlphaFoldDB" id="A0A1M4TZK9"/>
<evidence type="ECO:0000313" key="3">
    <source>
        <dbReference type="EMBL" id="SHE49888.1"/>
    </source>
</evidence>
<accession>A0A1M4TZK9</accession>
<proteinExistence type="predicted"/>
<feature type="domain" description="DUF6973" evidence="2">
    <location>
        <begin position="112"/>
        <end position="219"/>
    </location>
</feature>
<dbReference type="Pfam" id="PF22322">
    <property type="entry name" value="DUF6973"/>
    <property type="match status" value="1"/>
</dbReference>
<reference evidence="4" key="1">
    <citation type="submission" date="2016-11" db="EMBL/GenBank/DDBJ databases">
        <authorList>
            <person name="Varghese N."/>
            <person name="Submissions S."/>
        </authorList>
    </citation>
    <scope>NUCLEOTIDE SEQUENCE [LARGE SCALE GENOMIC DNA]</scope>
    <source>
        <strain evidence="4">DSM 18095</strain>
    </source>
</reference>
<organism evidence="3 4">
    <name type="scientific">Tissierella praeacuta DSM 18095</name>
    <dbReference type="NCBI Taxonomy" id="1123404"/>
    <lineage>
        <taxon>Bacteria</taxon>
        <taxon>Bacillati</taxon>
        <taxon>Bacillota</taxon>
        <taxon>Tissierellia</taxon>
        <taxon>Tissierellales</taxon>
        <taxon>Tissierellaceae</taxon>
        <taxon>Tissierella</taxon>
    </lineage>
</organism>